<comment type="caution">
    <text evidence="1">The sequence shown here is derived from an EMBL/GenBank/DDBJ whole genome shotgun (WGS) entry which is preliminary data.</text>
</comment>
<organism evidence="1 2">
    <name type="scientific">Psychrobacter glacincola</name>
    <dbReference type="NCBI Taxonomy" id="56810"/>
    <lineage>
        <taxon>Bacteria</taxon>
        <taxon>Pseudomonadati</taxon>
        <taxon>Pseudomonadota</taxon>
        <taxon>Gammaproteobacteria</taxon>
        <taxon>Moraxellales</taxon>
        <taxon>Moraxellaceae</taxon>
        <taxon>Psychrobacter</taxon>
    </lineage>
</organism>
<dbReference type="Pfam" id="PF10973">
    <property type="entry name" value="DUF2799"/>
    <property type="match status" value="1"/>
</dbReference>
<dbReference type="RefSeq" id="WP_227691853.1">
    <property type="nucleotide sequence ID" value="NZ_CAJGZK010000004.1"/>
</dbReference>
<dbReference type="Proteomes" id="UP001596264">
    <property type="component" value="Unassembled WGS sequence"/>
</dbReference>
<name>A0ABW1W694_9GAMM</name>
<keyword evidence="2" id="KW-1185">Reference proteome</keyword>
<gene>
    <name evidence="1" type="ORF">ACFP58_09130</name>
</gene>
<proteinExistence type="predicted"/>
<dbReference type="EMBL" id="JBHSTZ010000025">
    <property type="protein sequence ID" value="MFC6381614.1"/>
    <property type="molecule type" value="Genomic_DNA"/>
</dbReference>
<accession>A0ABW1W694</accession>
<evidence type="ECO:0000313" key="1">
    <source>
        <dbReference type="EMBL" id="MFC6381614.1"/>
    </source>
</evidence>
<sequence length="181" mass="20464">MNNLIERNSSSANFIQKSGTPIMSKSSVVTLMGIALLTLAGCATTQSLTPQQCQSSNWQEVGYADGINGRSGDYFGHYTNRCASVDGTMPNRIQWEQGRQLGLKNYCTELNAYKRGREGYDWQPVCPLEGIEKLEEAYAQGSYYYIRQRDLDYLRSPYPFGYGPRRFGYGGFGYRPFGYGW</sequence>
<reference evidence="2" key="1">
    <citation type="journal article" date="2019" name="Int. J. Syst. Evol. Microbiol.">
        <title>The Global Catalogue of Microorganisms (GCM) 10K type strain sequencing project: providing services to taxonomists for standard genome sequencing and annotation.</title>
        <authorList>
            <consortium name="The Broad Institute Genomics Platform"/>
            <consortium name="The Broad Institute Genome Sequencing Center for Infectious Disease"/>
            <person name="Wu L."/>
            <person name="Ma J."/>
        </authorList>
    </citation>
    <scope>NUCLEOTIDE SEQUENCE [LARGE SCALE GENOMIC DNA]</scope>
    <source>
        <strain evidence="2">CCM 2050</strain>
    </source>
</reference>
<evidence type="ECO:0000313" key="2">
    <source>
        <dbReference type="Proteomes" id="UP001596264"/>
    </source>
</evidence>
<dbReference type="InterPro" id="IPR021242">
    <property type="entry name" value="DUF2799"/>
</dbReference>
<protein>
    <submittedName>
        <fullName evidence="1">DUF2799 domain-containing protein</fullName>
    </submittedName>
</protein>